<evidence type="ECO:0000256" key="5">
    <source>
        <dbReference type="ARBA" id="ARBA00022723"/>
    </source>
</evidence>
<dbReference type="PANTHER" id="PTHR47707">
    <property type="entry name" value="8-OXO-DGTP DIPHOSPHATASE"/>
    <property type="match status" value="1"/>
</dbReference>
<keyword evidence="20" id="KW-1185">Reference proteome</keyword>
<dbReference type="Pfam" id="PF00293">
    <property type="entry name" value="NUDIX"/>
    <property type="match status" value="1"/>
</dbReference>
<dbReference type="CDD" id="cd03425">
    <property type="entry name" value="NUDIX_MutT_NudA_like"/>
    <property type="match status" value="1"/>
</dbReference>
<proteinExistence type="inferred from homology"/>
<keyword evidence="8" id="KW-0460">Magnesium</keyword>
<evidence type="ECO:0000259" key="18">
    <source>
        <dbReference type="PROSITE" id="PS51462"/>
    </source>
</evidence>
<evidence type="ECO:0000313" key="19">
    <source>
        <dbReference type="EMBL" id="TVO52682.1"/>
    </source>
</evidence>
<dbReference type="SUPFAM" id="SSF51391">
    <property type="entry name" value="Thiamin phosphate synthase"/>
    <property type="match status" value="1"/>
</dbReference>
<dbReference type="AlphaFoldDB" id="A0A557QIF5"/>
<name>A0A557QIF5_9RHOO</name>
<dbReference type="GO" id="GO:0044716">
    <property type="term" value="F:8-oxo-GDP phosphatase activity"/>
    <property type="evidence" value="ECO:0007669"/>
    <property type="project" value="TreeGrafter"/>
</dbReference>
<protein>
    <recommendedName>
        <fullName evidence="13">8-oxo-dGTP diphosphatase</fullName>
        <ecNumber evidence="12">3.6.1.55</ecNumber>
    </recommendedName>
    <alternativeName>
        <fullName evidence="16">7,8-dihydro-8-oxoguanine-triphosphatase</fullName>
    </alternativeName>
    <alternativeName>
        <fullName evidence="15">Mutator protein MutT</fullName>
    </alternativeName>
    <alternativeName>
        <fullName evidence="14">dGTP pyrophosphohydrolase</fullName>
    </alternativeName>
</protein>
<dbReference type="InterPro" id="IPR047127">
    <property type="entry name" value="MutT-like"/>
</dbReference>
<dbReference type="CDD" id="cd00564">
    <property type="entry name" value="TMP_TenI"/>
    <property type="match status" value="1"/>
</dbReference>
<organism evidence="19 20">
    <name type="scientific">Denitromonas halophila</name>
    <dbReference type="NCBI Taxonomy" id="1629404"/>
    <lineage>
        <taxon>Bacteria</taxon>
        <taxon>Pseudomonadati</taxon>
        <taxon>Pseudomonadota</taxon>
        <taxon>Betaproteobacteria</taxon>
        <taxon>Rhodocyclales</taxon>
        <taxon>Zoogloeaceae</taxon>
        <taxon>Denitromonas</taxon>
    </lineage>
</organism>
<gene>
    <name evidence="19" type="ORF">FHP91_17255</name>
</gene>
<evidence type="ECO:0000256" key="3">
    <source>
        <dbReference type="ARBA" id="ARBA00022457"/>
    </source>
</evidence>
<keyword evidence="4" id="KW-0235">DNA replication</keyword>
<evidence type="ECO:0000256" key="4">
    <source>
        <dbReference type="ARBA" id="ARBA00022705"/>
    </source>
</evidence>
<dbReference type="GO" id="GO:0044715">
    <property type="term" value="F:8-oxo-dGDP phosphatase activity"/>
    <property type="evidence" value="ECO:0007669"/>
    <property type="project" value="TreeGrafter"/>
</dbReference>
<dbReference type="InterPro" id="IPR020476">
    <property type="entry name" value="Nudix_hydrolase"/>
</dbReference>
<keyword evidence="6" id="KW-0227">DNA damage</keyword>
<evidence type="ECO:0000256" key="10">
    <source>
        <dbReference type="ARBA" id="ARBA00035861"/>
    </source>
</evidence>
<dbReference type="PROSITE" id="PS51462">
    <property type="entry name" value="NUDIX"/>
    <property type="match status" value="1"/>
</dbReference>
<evidence type="ECO:0000256" key="14">
    <source>
        <dbReference type="ARBA" id="ARBA00041592"/>
    </source>
</evidence>
<dbReference type="GO" id="GO:0046872">
    <property type="term" value="F:metal ion binding"/>
    <property type="evidence" value="ECO:0007669"/>
    <property type="project" value="UniProtKB-KW"/>
</dbReference>
<dbReference type="InterPro" id="IPR022998">
    <property type="entry name" value="ThiamineP_synth_TenI"/>
</dbReference>
<dbReference type="Gene3D" id="3.20.20.70">
    <property type="entry name" value="Aldolase class I"/>
    <property type="match status" value="1"/>
</dbReference>
<dbReference type="OrthoDB" id="9810648at2"/>
<comment type="catalytic activity">
    <reaction evidence="11">
        <text>8-oxo-GTP + H2O = 8-oxo-GMP + diphosphate + H(+)</text>
        <dbReference type="Rhea" id="RHEA:67616"/>
        <dbReference type="ChEBI" id="CHEBI:15377"/>
        <dbReference type="ChEBI" id="CHEBI:15378"/>
        <dbReference type="ChEBI" id="CHEBI:33019"/>
        <dbReference type="ChEBI" id="CHEBI:143553"/>
        <dbReference type="ChEBI" id="CHEBI:145694"/>
    </reaction>
</comment>
<keyword evidence="3" id="KW-0515">Mutator protein</keyword>
<feature type="domain" description="Nudix hydrolase" evidence="18">
    <location>
        <begin position="8"/>
        <end position="137"/>
    </location>
</feature>
<evidence type="ECO:0000256" key="13">
    <source>
        <dbReference type="ARBA" id="ARBA00040794"/>
    </source>
</evidence>
<evidence type="ECO:0000256" key="16">
    <source>
        <dbReference type="ARBA" id="ARBA00042798"/>
    </source>
</evidence>
<keyword evidence="7 17" id="KW-0378">Hydrolase</keyword>
<reference evidence="19 20" key="1">
    <citation type="submission" date="2019-07" db="EMBL/GenBank/DDBJ databases">
        <title>The pathways for chlorine oxyanion respiration interact through the shared metabolite chlorate.</title>
        <authorList>
            <person name="Barnum T.P."/>
            <person name="Cheng Y."/>
            <person name="Hill K.A."/>
            <person name="Lucas L.N."/>
            <person name="Carlson H.K."/>
            <person name="Coates J.D."/>
        </authorList>
    </citation>
    <scope>NUCLEOTIDE SEQUENCE [LARGE SCALE GENOMIC DNA]</scope>
    <source>
        <strain evidence="19 20">SFB-3</strain>
    </source>
</reference>
<dbReference type="PANTHER" id="PTHR47707:SF1">
    <property type="entry name" value="NUDIX HYDROLASE FAMILY PROTEIN"/>
    <property type="match status" value="1"/>
</dbReference>
<evidence type="ECO:0000256" key="9">
    <source>
        <dbReference type="ARBA" id="ARBA00023204"/>
    </source>
</evidence>
<dbReference type="PRINTS" id="PR00502">
    <property type="entry name" value="NUDIXFAMILY"/>
</dbReference>
<dbReference type="InterPro" id="IPR020084">
    <property type="entry name" value="NUDIX_hydrolase_CS"/>
</dbReference>
<dbReference type="EMBL" id="VMNK01000016">
    <property type="protein sequence ID" value="TVO52682.1"/>
    <property type="molecule type" value="Genomic_DNA"/>
</dbReference>
<keyword evidence="5" id="KW-0479">Metal-binding</keyword>
<evidence type="ECO:0000313" key="20">
    <source>
        <dbReference type="Proteomes" id="UP000319502"/>
    </source>
</evidence>
<dbReference type="SUPFAM" id="SSF55811">
    <property type="entry name" value="Nudix"/>
    <property type="match status" value="1"/>
</dbReference>
<dbReference type="InterPro" id="IPR015797">
    <property type="entry name" value="NUDIX_hydrolase-like_dom_sf"/>
</dbReference>
<evidence type="ECO:0000256" key="12">
    <source>
        <dbReference type="ARBA" id="ARBA00038905"/>
    </source>
</evidence>
<dbReference type="InterPro" id="IPR013785">
    <property type="entry name" value="Aldolase_TIM"/>
</dbReference>
<evidence type="ECO:0000256" key="1">
    <source>
        <dbReference type="ARBA" id="ARBA00001946"/>
    </source>
</evidence>
<dbReference type="GO" id="GO:0006281">
    <property type="term" value="P:DNA repair"/>
    <property type="evidence" value="ECO:0007669"/>
    <property type="project" value="UniProtKB-KW"/>
</dbReference>
<dbReference type="GO" id="GO:0009228">
    <property type="term" value="P:thiamine biosynthetic process"/>
    <property type="evidence" value="ECO:0007669"/>
    <property type="project" value="UniProtKB-KW"/>
</dbReference>
<dbReference type="NCBIfam" id="NF006530">
    <property type="entry name" value="PRK08999.1"/>
    <property type="match status" value="1"/>
</dbReference>
<evidence type="ECO:0000256" key="15">
    <source>
        <dbReference type="ARBA" id="ARBA00041979"/>
    </source>
</evidence>
<evidence type="ECO:0000256" key="6">
    <source>
        <dbReference type="ARBA" id="ARBA00022763"/>
    </source>
</evidence>
<dbReference type="GO" id="GO:0006260">
    <property type="term" value="P:DNA replication"/>
    <property type="evidence" value="ECO:0007669"/>
    <property type="project" value="UniProtKB-KW"/>
</dbReference>
<sequence length="317" mass="34394">MTDTASPKKRVDVAAAVITQPNGSVLLGQRAPGTFYPGYWEFPGGKVEPGEDPRAALIRELDEELGITVDTCWPWLIREHDYEHANVRLHFFEVPEWTGDINDHVHAALAWEHPERFSVAPMLPANGPILKALRLPHEMGITDAAHMGVDAQLEALDRALARGLKLVQIRDSSLDTRPRERLAHSIVQRCHAAGALALVNGDADLARRTDAHGLHLPARQLMACGTRPDFEWVGASCHTRAELEHCAKLGLDYAVLGHVNATPSHPSSPSLGWAGFTPLTQWLPMPVFAIGGVSLEHMSAARAAGAHGVAGIRGSWA</sequence>
<dbReference type="GO" id="GO:0035539">
    <property type="term" value="F:8-oxo-7,8-dihydrodeoxyguanosine triphosphate pyrophosphatase activity"/>
    <property type="evidence" value="ECO:0007669"/>
    <property type="project" value="UniProtKB-EC"/>
</dbReference>
<dbReference type="InterPro" id="IPR000086">
    <property type="entry name" value="NUDIX_hydrolase_dom"/>
</dbReference>
<dbReference type="InterPro" id="IPR036206">
    <property type="entry name" value="ThiamineP_synth_sf"/>
</dbReference>
<accession>A0A557QIF5</accession>
<evidence type="ECO:0000256" key="7">
    <source>
        <dbReference type="ARBA" id="ARBA00022801"/>
    </source>
</evidence>
<comment type="caution">
    <text evidence="19">The sequence shown here is derived from an EMBL/GenBank/DDBJ whole genome shotgun (WGS) entry which is preliminary data.</text>
</comment>
<evidence type="ECO:0000256" key="2">
    <source>
        <dbReference type="ARBA" id="ARBA00005582"/>
    </source>
</evidence>
<dbReference type="PROSITE" id="PS00893">
    <property type="entry name" value="NUDIX_BOX"/>
    <property type="match status" value="1"/>
</dbReference>
<keyword evidence="9" id="KW-0234">DNA repair</keyword>
<dbReference type="EC" id="3.6.1.55" evidence="12"/>
<dbReference type="Proteomes" id="UP000319502">
    <property type="component" value="Unassembled WGS sequence"/>
</dbReference>
<dbReference type="Pfam" id="PF02581">
    <property type="entry name" value="TMP-TENI"/>
    <property type="match status" value="1"/>
</dbReference>
<comment type="similarity">
    <text evidence="2 17">Belongs to the Nudix hydrolase family.</text>
</comment>
<evidence type="ECO:0000256" key="17">
    <source>
        <dbReference type="RuleBase" id="RU003476"/>
    </source>
</evidence>
<comment type="cofactor">
    <cofactor evidence="1">
        <name>Mg(2+)</name>
        <dbReference type="ChEBI" id="CHEBI:18420"/>
    </cofactor>
</comment>
<evidence type="ECO:0000256" key="8">
    <source>
        <dbReference type="ARBA" id="ARBA00022842"/>
    </source>
</evidence>
<dbReference type="Gene3D" id="3.90.79.10">
    <property type="entry name" value="Nucleoside Triphosphate Pyrophosphohydrolase"/>
    <property type="match status" value="1"/>
</dbReference>
<evidence type="ECO:0000256" key="11">
    <source>
        <dbReference type="ARBA" id="ARBA00036904"/>
    </source>
</evidence>
<dbReference type="RefSeq" id="WP_144310771.1">
    <property type="nucleotide sequence ID" value="NZ_VMNK01000016.1"/>
</dbReference>
<comment type="catalytic activity">
    <reaction evidence="10">
        <text>8-oxo-dGTP + H2O = 8-oxo-dGMP + diphosphate + H(+)</text>
        <dbReference type="Rhea" id="RHEA:31575"/>
        <dbReference type="ChEBI" id="CHEBI:15377"/>
        <dbReference type="ChEBI" id="CHEBI:15378"/>
        <dbReference type="ChEBI" id="CHEBI:33019"/>
        <dbReference type="ChEBI" id="CHEBI:63224"/>
        <dbReference type="ChEBI" id="CHEBI:77896"/>
        <dbReference type="EC" id="3.6.1.55"/>
    </reaction>
</comment>
<dbReference type="GO" id="GO:0008413">
    <property type="term" value="F:8-oxo-7,8-dihydroguanosine triphosphate pyrophosphatase activity"/>
    <property type="evidence" value="ECO:0007669"/>
    <property type="project" value="TreeGrafter"/>
</dbReference>